<dbReference type="AlphaFoldDB" id="A0A2H1GL55"/>
<feature type="region of interest" description="Disordered" evidence="1">
    <location>
        <begin position="1"/>
        <end position="38"/>
    </location>
</feature>
<evidence type="ECO:0000313" key="3">
    <source>
        <dbReference type="Proteomes" id="UP000245764"/>
    </source>
</evidence>
<feature type="compositionally biased region" description="Basic and acidic residues" evidence="1">
    <location>
        <begin position="308"/>
        <end position="321"/>
    </location>
</feature>
<accession>A0A2H1GL55</accession>
<gene>
    <name evidence="2" type="ORF">ZT1E4_G7011</name>
</gene>
<proteinExistence type="predicted"/>
<name>A0A2H1GL55_ZYMTR</name>
<feature type="compositionally biased region" description="Basic residues" evidence="1">
    <location>
        <begin position="1"/>
        <end position="24"/>
    </location>
</feature>
<reference evidence="3" key="1">
    <citation type="submission" date="2017-05" db="EMBL/GenBank/DDBJ databases">
        <authorList>
            <person name="Song R."/>
            <person name="Chenine A.L."/>
            <person name="Ruprecht R.M."/>
        </authorList>
    </citation>
    <scope>NUCLEOTIDE SEQUENCE [LARGE SCALE GENOMIC DNA]</scope>
</reference>
<dbReference type="EMBL" id="LT854258">
    <property type="protein sequence ID" value="SMR54247.1"/>
    <property type="molecule type" value="Genomic_DNA"/>
</dbReference>
<organism evidence="2 3">
    <name type="scientific">Zymoseptoria tritici ST99CH_1E4</name>
    <dbReference type="NCBI Taxonomy" id="1276532"/>
    <lineage>
        <taxon>Eukaryota</taxon>
        <taxon>Fungi</taxon>
        <taxon>Dikarya</taxon>
        <taxon>Ascomycota</taxon>
        <taxon>Pezizomycotina</taxon>
        <taxon>Dothideomycetes</taxon>
        <taxon>Dothideomycetidae</taxon>
        <taxon>Mycosphaerellales</taxon>
        <taxon>Mycosphaerellaceae</taxon>
        <taxon>Zymoseptoria</taxon>
    </lineage>
</organism>
<feature type="region of interest" description="Disordered" evidence="1">
    <location>
        <begin position="308"/>
        <end position="337"/>
    </location>
</feature>
<evidence type="ECO:0000313" key="2">
    <source>
        <dbReference type="EMBL" id="SMR54247.1"/>
    </source>
</evidence>
<dbReference type="Proteomes" id="UP000245764">
    <property type="component" value="Chromosome 6"/>
</dbReference>
<sequence length="337" mass="38175">MGNKANIKRRTSVFNQRKKAKRKSVVAGAKSPQRPSPLFPPRVDNILQLPKSIVVDIVDALTIDFATNTKPHAILRVCRDLRTIGFDCIAAHSLFTCTLDLALIRPRQYALHERFSGLPEPMKQGVRFQNIEFIHADLASGYSLSRYAMIYSCTGALGNRQINWPDPSGLGSGLSVEETTALAMLTAERKKAWSGSYISNDSAPVPVRQHNPDALTISYTFRDYGPLERDPMSKLYQQLLVNVAQGLQDFGMREAGTPFGDGTQYMETRIFQYLSDGHHLPEDYQTAFWWFKETFLDGLLGMPRERSFTEHQKREERIGVKRDRRVKLGGPLREPEQ</sequence>
<protein>
    <submittedName>
        <fullName evidence="2">Uncharacterized protein</fullName>
    </submittedName>
</protein>
<evidence type="ECO:0000256" key="1">
    <source>
        <dbReference type="SAM" id="MobiDB-lite"/>
    </source>
</evidence>